<protein>
    <submittedName>
        <fullName evidence="1">Uncharacterized protein</fullName>
    </submittedName>
</protein>
<organism evidence="1 2">
    <name type="scientific">Nocardia terpenica</name>
    <dbReference type="NCBI Taxonomy" id="455432"/>
    <lineage>
        <taxon>Bacteria</taxon>
        <taxon>Bacillati</taxon>
        <taxon>Actinomycetota</taxon>
        <taxon>Actinomycetes</taxon>
        <taxon>Mycobacteriales</taxon>
        <taxon>Nocardiaceae</taxon>
        <taxon>Nocardia</taxon>
    </lineage>
</organism>
<proteinExistence type="predicted"/>
<dbReference type="AlphaFoldDB" id="A0A164IWP7"/>
<keyword evidence="2" id="KW-1185">Reference proteome</keyword>
<evidence type="ECO:0000313" key="1">
    <source>
        <dbReference type="EMBL" id="KZM69814.1"/>
    </source>
</evidence>
<gene>
    <name evidence="1" type="ORF">AWN90_04150</name>
</gene>
<accession>A0A164IWP7</accession>
<dbReference type="STRING" id="455432.AWN90_04150"/>
<evidence type="ECO:0000313" key="2">
    <source>
        <dbReference type="Proteomes" id="UP000076512"/>
    </source>
</evidence>
<sequence>MSRAEYERLVYRGLAGEAPAIESSAVLDRWRADHPQWRRRYWAYTPDEHGVLRLGPLNVGRTSHAHAAA</sequence>
<dbReference type="EMBL" id="LWGR01000016">
    <property type="protein sequence ID" value="KZM69814.1"/>
    <property type="molecule type" value="Genomic_DNA"/>
</dbReference>
<dbReference type="Proteomes" id="UP000076512">
    <property type="component" value="Unassembled WGS sequence"/>
</dbReference>
<comment type="caution">
    <text evidence="1">The sequence shown here is derived from an EMBL/GenBank/DDBJ whole genome shotgun (WGS) entry which is preliminary data.</text>
</comment>
<reference evidence="1 2" key="1">
    <citation type="submission" date="2016-04" db="EMBL/GenBank/DDBJ databases">
        <authorList>
            <person name="Evans L.H."/>
            <person name="Alamgir A."/>
            <person name="Owens N."/>
            <person name="Weber N.D."/>
            <person name="Virtaneva K."/>
            <person name="Barbian K."/>
            <person name="Babar A."/>
            <person name="Rosenke K."/>
        </authorList>
    </citation>
    <scope>NUCLEOTIDE SEQUENCE [LARGE SCALE GENOMIC DNA]</scope>
    <source>
        <strain evidence="1 2">IFM 0406</strain>
    </source>
</reference>
<name>A0A164IWP7_9NOCA</name>